<dbReference type="Pfam" id="PF17678">
    <property type="entry name" value="Glyco_hydro_92N"/>
    <property type="match status" value="1"/>
</dbReference>
<evidence type="ECO:0000313" key="4">
    <source>
        <dbReference type="EMBL" id="GLH99435.1"/>
    </source>
</evidence>
<dbReference type="InterPro" id="IPR005887">
    <property type="entry name" value="GH92_a_mannosidase_put"/>
</dbReference>
<feature type="domain" description="Glycosyl hydrolase family 92 N-terminal" evidence="3">
    <location>
        <begin position="34"/>
        <end position="250"/>
    </location>
</feature>
<evidence type="ECO:0000259" key="2">
    <source>
        <dbReference type="Pfam" id="PF07971"/>
    </source>
</evidence>
<protein>
    <recommendedName>
        <fullName evidence="6">Alpha-1,2-mannosidase</fullName>
    </recommendedName>
</protein>
<keyword evidence="1" id="KW-0732">Signal</keyword>
<dbReference type="SUPFAM" id="SSF48208">
    <property type="entry name" value="Six-hairpin glycosidases"/>
    <property type="match status" value="1"/>
</dbReference>
<dbReference type="InterPro" id="IPR041371">
    <property type="entry name" value="GH92_N"/>
</dbReference>
<dbReference type="RefSeq" id="WP_281899084.1">
    <property type="nucleotide sequence ID" value="NZ_BSDI01000023.1"/>
</dbReference>
<dbReference type="NCBIfam" id="TIGR01180">
    <property type="entry name" value="aman2_put"/>
    <property type="match status" value="1"/>
</dbReference>
<dbReference type="PANTHER" id="PTHR12143">
    <property type="entry name" value="PEPTIDE N-GLYCANASE PNGASE -RELATED"/>
    <property type="match status" value="1"/>
</dbReference>
<feature type="domain" description="Glycosyl hydrolase family 92" evidence="2">
    <location>
        <begin position="257"/>
        <end position="715"/>
    </location>
</feature>
<evidence type="ECO:0000259" key="3">
    <source>
        <dbReference type="Pfam" id="PF17678"/>
    </source>
</evidence>
<name>A0ABQ5R1J0_9ACTN</name>
<gene>
    <name evidence="4" type="ORF">Pa4123_47110</name>
</gene>
<dbReference type="Gene3D" id="1.20.1610.10">
    <property type="entry name" value="alpha-1,2-mannosidases domains"/>
    <property type="match status" value="1"/>
</dbReference>
<dbReference type="Gene3D" id="2.70.98.10">
    <property type="match status" value="1"/>
</dbReference>
<proteinExistence type="predicted"/>
<dbReference type="PANTHER" id="PTHR12143:SF39">
    <property type="entry name" value="SECRETED PROTEIN"/>
    <property type="match status" value="1"/>
</dbReference>
<dbReference type="InterPro" id="IPR008928">
    <property type="entry name" value="6-hairpin_glycosidase_sf"/>
</dbReference>
<sequence>MRLIAPVLLAGVVAVLPIGTATPASAAVADPAALVNPMIGTAAYGNTFPGPSVPFGMLQWGPESRPDRYGGGYGYEAAAIAGFGLNRMSGPGCPAYGDVPFLPIAGAVPADRNTATVGLDHANESAVAGAYTLTLANGVRTELTTAKRSALGQFTFPAGQAATLLLKAADGAAVSGASIAATGTAEVTGSVDNGAFCAAGNRYRVHFAATFDRPFTSAVKWAPPVNVSGDGGIALTFPAGSVVRARVGISYVSVAGARLNRDTVAGFDLAAMRAAAKAEWNSLLSRIQVAGGTADQRVMFYTALYHALLHPNVFGDANRQYRGFDGVVRTLPAGQGEQYANFSGWDVYRTQVQLASLLAPGVMSDFVTSMLHGFDQSGRLPKWSVANDESYIMVGDPALPAIASAYAFGARGFDTARALRAMVTQASRPGNARPGNVYLDNRGYLPVDGGYGCCGANGFISTSLEYNIADSALSAFARSVGDEATHARFAERAQSWQYLLHPYSGFFQPRLASGAWKADFDPVRYDYVEWAEGNAWKYTPMVPFNPRGLIRAKGGDAAMVSYLDTHLTELNVIPGPHAWMGNELSFGTPWLYNWAGAPHKTQAVVRRIHDELYRNAPSGLPGNDDLGALSAWYAFSALGIYPAIPGTADLTLTGPTFTRADITLPNGRTLTLDAPAAAGNRPYIQSMTLDGAAWNKAYLPPSVLTDGGTVHFELAATANTTWAATADAAPPSYGANAAAAANNQGVSSDGAAGQSDYDGWGTGYSLQALVAAGVVPGSPVTAGGVAYTWPNVHHGQPNNVVAAGQRLTVASPPGATRLGLLGSAEGNPDGASGTLTVHYSDGSTGTASVGFSDWTLGGATAAMRPDNTVAAQMPYRNDLWGQPHSVTTYLYSTDVPVDPARTVVGVTLPSPQVGRMHVFAVGFGGHRTNAGISDDTYLGGGDFDGTGTSYSRQALASAGLTPGSAIDHAGITYRWPDTQPGERDNTVAAGQSIPVTPVTGATKVGLLGAADGWGSTGTATLEYTDGTRQQVALGFTDWTRANGQVPVQHANTIAAQLPYRNFTIWGGGRDPIPTYVFAATFPLSPGKSIRAITLPTTTNGGRMHIFAAGTG</sequence>
<dbReference type="InterPro" id="IPR012939">
    <property type="entry name" value="Glyco_hydro_92"/>
</dbReference>
<dbReference type="InterPro" id="IPR014718">
    <property type="entry name" value="GH-type_carb-bd"/>
</dbReference>
<dbReference type="Proteomes" id="UP001144280">
    <property type="component" value="Unassembled WGS sequence"/>
</dbReference>
<feature type="signal peptide" evidence="1">
    <location>
        <begin position="1"/>
        <end position="26"/>
    </location>
</feature>
<accession>A0ABQ5R1J0</accession>
<dbReference type="EMBL" id="BSDI01000023">
    <property type="protein sequence ID" value="GLH99435.1"/>
    <property type="molecule type" value="Genomic_DNA"/>
</dbReference>
<dbReference type="Gene3D" id="3.30.2080.10">
    <property type="entry name" value="GH92 mannosidase domain"/>
    <property type="match status" value="1"/>
</dbReference>
<evidence type="ECO:0000256" key="1">
    <source>
        <dbReference type="SAM" id="SignalP"/>
    </source>
</evidence>
<dbReference type="Gene3D" id="1.20.1050.60">
    <property type="entry name" value="alpha-1,2-mannosidase"/>
    <property type="match status" value="1"/>
</dbReference>
<dbReference type="InterPro" id="IPR050883">
    <property type="entry name" value="PNGase"/>
</dbReference>
<keyword evidence="5" id="KW-1185">Reference proteome</keyword>
<evidence type="ECO:0008006" key="6">
    <source>
        <dbReference type="Google" id="ProtNLM"/>
    </source>
</evidence>
<reference evidence="4" key="1">
    <citation type="submission" date="2022-12" db="EMBL/GenBank/DDBJ databases">
        <title>New Phytohabitans aurantiacus sp. RD004123 nov., an actinomycete isolated from soil.</title>
        <authorList>
            <person name="Triningsih D.W."/>
            <person name="Harunari E."/>
            <person name="Igarashi Y."/>
        </authorList>
    </citation>
    <scope>NUCLEOTIDE SEQUENCE</scope>
    <source>
        <strain evidence="4">RD004123</strain>
    </source>
</reference>
<feature type="chain" id="PRO_5046338938" description="Alpha-1,2-mannosidase" evidence="1">
    <location>
        <begin position="27"/>
        <end position="1111"/>
    </location>
</feature>
<comment type="caution">
    <text evidence="4">The sequence shown here is derived from an EMBL/GenBank/DDBJ whole genome shotgun (WGS) entry which is preliminary data.</text>
</comment>
<evidence type="ECO:0000313" key="5">
    <source>
        <dbReference type="Proteomes" id="UP001144280"/>
    </source>
</evidence>
<organism evidence="4 5">
    <name type="scientific">Phytohabitans aurantiacus</name>
    <dbReference type="NCBI Taxonomy" id="3016789"/>
    <lineage>
        <taxon>Bacteria</taxon>
        <taxon>Bacillati</taxon>
        <taxon>Actinomycetota</taxon>
        <taxon>Actinomycetes</taxon>
        <taxon>Micromonosporales</taxon>
        <taxon>Micromonosporaceae</taxon>
    </lineage>
</organism>
<dbReference type="Pfam" id="PF07971">
    <property type="entry name" value="Glyco_hydro_92"/>
    <property type="match status" value="1"/>
</dbReference>